<comment type="caution">
    <text evidence="2">The sequence shown here is derived from an EMBL/GenBank/DDBJ whole genome shotgun (WGS) entry which is preliminary data.</text>
</comment>
<dbReference type="Pfam" id="PF14223">
    <property type="entry name" value="Retrotran_gag_2"/>
    <property type="match status" value="1"/>
</dbReference>
<keyword evidence="3" id="KW-1185">Reference proteome</keyword>
<evidence type="ECO:0000313" key="2">
    <source>
        <dbReference type="EMBL" id="CAD6203026.1"/>
    </source>
</evidence>
<proteinExistence type="predicted"/>
<gene>
    <name evidence="2" type="ORF">NCGR_LOCUS1262</name>
</gene>
<dbReference type="Proteomes" id="UP000604825">
    <property type="component" value="Unassembled WGS sequence"/>
</dbReference>
<sequence>MASMKFDLLLLDYKTRFALWQALDDFRGKGQKSWTAEEKRKDRKTLSLIQLHLHNDILQEVLQEKTIVELWLKLESICMSKDLTSKMHVKMKLFTHKLQEGGSMMNHLSIFKEIIADLVSMEFANFRDTILLSYDELTLAKVYEVLQSREKMKGMVQSNVSSSKGKVLQVRGRLEQKTYNNNNRDKSKNGRGRSKSRGRDEFCRHMSELSMAELIKRDLLDGCTMGKMKFCEHCVFGKHKRHSPPILQPQNQSIADRRTKRNYGSHPRLIKECDIVHYAFSCAEQVENIHEPATYTEAIISALQCASIDEDFEYMSRVSYSSAVGSLMYAMVCSRPDLSYAMSLFGKTDKGLTGYVDSDFTANLDKRRSLIGYVFIIGGCAFLGGTDAIDDNSSLNYEMAIISHEQG</sequence>
<feature type="region of interest" description="Disordered" evidence="1">
    <location>
        <begin position="155"/>
        <end position="200"/>
    </location>
</feature>
<evidence type="ECO:0000313" key="3">
    <source>
        <dbReference type="Proteomes" id="UP000604825"/>
    </source>
</evidence>
<name>A0A811M8X2_9POAL</name>
<organism evidence="2 3">
    <name type="scientific">Miscanthus lutarioriparius</name>
    <dbReference type="NCBI Taxonomy" id="422564"/>
    <lineage>
        <taxon>Eukaryota</taxon>
        <taxon>Viridiplantae</taxon>
        <taxon>Streptophyta</taxon>
        <taxon>Embryophyta</taxon>
        <taxon>Tracheophyta</taxon>
        <taxon>Spermatophyta</taxon>
        <taxon>Magnoliopsida</taxon>
        <taxon>Liliopsida</taxon>
        <taxon>Poales</taxon>
        <taxon>Poaceae</taxon>
        <taxon>PACMAD clade</taxon>
        <taxon>Panicoideae</taxon>
        <taxon>Andropogonodae</taxon>
        <taxon>Andropogoneae</taxon>
        <taxon>Saccharinae</taxon>
        <taxon>Miscanthus</taxon>
    </lineage>
</organism>
<protein>
    <recommendedName>
        <fullName evidence="4">Retrovirus-related Pol polyprotein from transposon TNT 1-94</fullName>
    </recommendedName>
</protein>
<dbReference type="EMBL" id="CAJGYO010000001">
    <property type="protein sequence ID" value="CAD6203026.1"/>
    <property type="molecule type" value="Genomic_DNA"/>
</dbReference>
<evidence type="ECO:0008006" key="4">
    <source>
        <dbReference type="Google" id="ProtNLM"/>
    </source>
</evidence>
<dbReference type="AlphaFoldDB" id="A0A811M8X2"/>
<reference evidence="2" key="1">
    <citation type="submission" date="2020-10" db="EMBL/GenBank/DDBJ databases">
        <authorList>
            <person name="Han B."/>
            <person name="Lu T."/>
            <person name="Zhao Q."/>
            <person name="Huang X."/>
            <person name="Zhao Y."/>
        </authorList>
    </citation>
    <scope>NUCLEOTIDE SEQUENCE</scope>
</reference>
<evidence type="ECO:0000256" key="1">
    <source>
        <dbReference type="SAM" id="MobiDB-lite"/>
    </source>
</evidence>
<accession>A0A811M8X2</accession>